<feature type="region of interest" description="Disordered" evidence="1">
    <location>
        <begin position="240"/>
        <end position="264"/>
    </location>
</feature>
<gene>
    <name evidence="2" type="ORF">P691DRAFT_764661</name>
</gene>
<evidence type="ECO:0000313" key="3">
    <source>
        <dbReference type="Proteomes" id="UP000807342"/>
    </source>
</evidence>
<feature type="compositionally biased region" description="Pro residues" evidence="1">
    <location>
        <begin position="240"/>
        <end position="250"/>
    </location>
</feature>
<feature type="compositionally biased region" description="Polar residues" evidence="1">
    <location>
        <begin position="254"/>
        <end position="264"/>
    </location>
</feature>
<accession>A0A9P6BYV2</accession>
<evidence type="ECO:0000313" key="2">
    <source>
        <dbReference type="EMBL" id="KAF9443034.1"/>
    </source>
</evidence>
<organism evidence="2 3">
    <name type="scientific">Macrolepiota fuliginosa MF-IS2</name>
    <dbReference type="NCBI Taxonomy" id="1400762"/>
    <lineage>
        <taxon>Eukaryota</taxon>
        <taxon>Fungi</taxon>
        <taxon>Dikarya</taxon>
        <taxon>Basidiomycota</taxon>
        <taxon>Agaricomycotina</taxon>
        <taxon>Agaricomycetes</taxon>
        <taxon>Agaricomycetidae</taxon>
        <taxon>Agaricales</taxon>
        <taxon>Agaricineae</taxon>
        <taxon>Agaricaceae</taxon>
        <taxon>Macrolepiota</taxon>
    </lineage>
</organism>
<evidence type="ECO:0000256" key="1">
    <source>
        <dbReference type="SAM" id="MobiDB-lite"/>
    </source>
</evidence>
<sequence>MAHKARTKPVNNVSTALTFRASNAMQQFLAVMNQNHCMASMYKLSEYTQLVPIAWRSTVMDNLMQMKFKVILEDNPNTTVPALPQPEVADSQIDKDDIHEIIDAFKIVGPWCKKFTPTIACDDTYNELKRLVGLIADLFDLIPGPHQCPTPIPPPPPCSCPHCDDEDTPMEPPAPTCVFSEAASQTPAPSHEAIMPSPLPAAAATSPAAAASTPPAGPRSHASYAGAAAKNLNPAAPPFVCGPPRAPVAKPPAQDQQPVSSSRSAEVGAQLQCSIIPSDYICGSTFPTRNEALAPLNSLAATSFSMKQRFSSKGRKPTLERLSVSVAGIGVITLRCVADQRYAAPSALALIRRLVTVNSQGVAEVTPRSLPPSHPLQRTCLACMSTLHCFNRSWIRDQAIWDTSACKGVPPPPSTPCGNKPLPCDRTLRPPQQGAPQLSLPPIHEDDEGDDDDMALFGLMLDNDYNFHK</sequence>
<dbReference type="Proteomes" id="UP000807342">
    <property type="component" value="Unassembled WGS sequence"/>
</dbReference>
<dbReference type="EMBL" id="MU151529">
    <property type="protein sequence ID" value="KAF9443034.1"/>
    <property type="molecule type" value="Genomic_DNA"/>
</dbReference>
<reference evidence="2" key="1">
    <citation type="submission" date="2020-11" db="EMBL/GenBank/DDBJ databases">
        <authorList>
            <consortium name="DOE Joint Genome Institute"/>
            <person name="Ahrendt S."/>
            <person name="Riley R."/>
            <person name="Andreopoulos W."/>
            <person name="Labutti K."/>
            <person name="Pangilinan J."/>
            <person name="Ruiz-Duenas F.J."/>
            <person name="Barrasa J.M."/>
            <person name="Sanchez-Garcia M."/>
            <person name="Camarero S."/>
            <person name="Miyauchi S."/>
            <person name="Serrano A."/>
            <person name="Linde D."/>
            <person name="Babiker R."/>
            <person name="Drula E."/>
            <person name="Ayuso-Fernandez I."/>
            <person name="Pacheco R."/>
            <person name="Padilla G."/>
            <person name="Ferreira P."/>
            <person name="Barriuso J."/>
            <person name="Kellner H."/>
            <person name="Castanera R."/>
            <person name="Alfaro M."/>
            <person name="Ramirez L."/>
            <person name="Pisabarro A.G."/>
            <person name="Kuo A."/>
            <person name="Tritt A."/>
            <person name="Lipzen A."/>
            <person name="He G."/>
            <person name="Yan M."/>
            <person name="Ng V."/>
            <person name="Cullen D."/>
            <person name="Martin F."/>
            <person name="Rosso M.-N."/>
            <person name="Henrissat B."/>
            <person name="Hibbett D."/>
            <person name="Martinez A.T."/>
            <person name="Grigoriev I.V."/>
        </authorList>
    </citation>
    <scope>NUCLEOTIDE SEQUENCE</scope>
    <source>
        <strain evidence="2">MF-IS2</strain>
    </source>
</reference>
<proteinExistence type="predicted"/>
<protein>
    <submittedName>
        <fullName evidence="2">Uncharacterized protein</fullName>
    </submittedName>
</protein>
<name>A0A9P6BYV2_9AGAR</name>
<dbReference type="AlphaFoldDB" id="A0A9P6BYV2"/>
<keyword evidence="3" id="KW-1185">Reference proteome</keyword>
<feature type="region of interest" description="Disordered" evidence="1">
    <location>
        <begin position="410"/>
        <end position="451"/>
    </location>
</feature>
<feature type="region of interest" description="Disordered" evidence="1">
    <location>
        <begin position="182"/>
        <end position="223"/>
    </location>
</feature>
<comment type="caution">
    <text evidence="2">The sequence shown here is derived from an EMBL/GenBank/DDBJ whole genome shotgun (WGS) entry which is preliminary data.</text>
</comment>
<feature type="compositionally biased region" description="Low complexity" evidence="1">
    <location>
        <begin position="200"/>
        <end position="214"/>
    </location>
</feature>